<evidence type="ECO:0000313" key="7">
    <source>
        <dbReference type="EMBL" id="VAW10772.1"/>
    </source>
</evidence>
<organism evidence="7">
    <name type="scientific">hydrothermal vent metagenome</name>
    <dbReference type="NCBI Taxonomy" id="652676"/>
    <lineage>
        <taxon>unclassified sequences</taxon>
        <taxon>metagenomes</taxon>
        <taxon>ecological metagenomes</taxon>
    </lineage>
</organism>
<reference evidence="7" key="1">
    <citation type="submission" date="2018-06" db="EMBL/GenBank/DDBJ databases">
        <authorList>
            <person name="Zhirakovskaya E."/>
        </authorList>
    </citation>
    <scope>NUCLEOTIDE SEQUENCE</scope>
</reference>
<keyword evidence="3" id="KW-0807">Transducer</keyword>
<dbReference type="InterPro" id="IPR004090">
    <property type="entry name" value="Chemotax_Me-accpt_rcpt"/>
</dbReference>
<sequence length="383" mass="39958">MFSSSYKSAVLKAIATCEAVAEGDFEARILNITEKGDAGRLLNAINRLIDRSDAYVRESRASLEYVSANKYFRRISEKGMAGAFGEASRTFNTAMDAMEGRFTDFSKVVDTFEDKMREIVEAVASAATELEASAQSMETATASAGRQAMTVASAAENASNNVNSVSAATEELTHSVGEINHQVTNSSKVTGDAVREVEVTNQEIAGLSRASEKIGDVLSLISDIADQTNLLALNATIEAARAGEAGKGFAVVASEVKNLASQTAKATEEIASQIAGIQTASTKAVTSIKAISKTVASVNEITSTISATVEEQGAATQEIAQNINQAATGTAEVSESINAIRDATGESGHAAGQVLEASRELAQKGEVLRAGVSGFLAEVRKAI</sequence>
<name>A0A3B0T8I2_9ZZZZ</name>
<dbReference type="GO" id="GO:0005886">
    <property type="term" value="C:plasma membrane"/>
    <property type="evidence" value="ECO:0007669"/>
    <property type="project" value="UniProtKB-SubCell"/>
</dbReference>
<dbReference type="PANTHER" id="PTHR32089:SF112">
    <property type="entry name" value="LYSOZYME-LIKE PROTEIN-RELATED"/>
    <property type="match status" value="1"/>
</dbReference>
<dbReference type="EMBL" id="UOEM01000020">
    <property type="protein sequence ID" value="VAW10772.1"/>
    <property type="molecule type" value="Genomic_DNA"/>
</dbReference>
<feature type="domain" description="T-SNARE coiled-coil homology" evidence="6">
    <location>
        <begin position="278"/>
        <end position="340"/>
    </location>
</feature>
<dbReference type="PRINTS" id="PR00260">
    <property type="entry name" value="CHEMTRNSDUCR"/>
</dbReference>
<gene>
    <name evidence="7" type="ORF">MNBD_ALPHA09-875</name>
</gene>
<feature type="domain" description="Methyl-accepting transducer" evidence="5">
    <location>
        <begin position="126"/>
        <end position="362"/>
    </location>
</feature>
<dbReference type="PROSITE" id="PS50111">
    <property type="entry name" value="CHEMOTAXIS_TRANSDUC_2"/>
    <property type="match status" value="1"/>
</dbReference>
<dbReference type="GO" id="GO:0004888">
    <property type="term" value="F:transmembrane signaling receptor activity"/>
    <property type="evidence" value="ECO:0007669"/>
    <property type="project" value="InterPro"/>
</dbReference>
<protein>
    <submittedName>
        <fullName evidence="7">Methyl-accepting chemotaxis protein</fullName>
    </submittedName>
</protein>
<evidence type="ECO:0000256" key="3">
    <source>
        <dbReference type="ARBA" id="ARBA00023224"/>
    </source>
</evidence>
<dbReference type="Gene3D" id="1.10.287.950">
    <property type="entry name" value="Methyl-accepting chemotaxis protein"/>
    <property type="match status" value="1"/>
</dbReference>
<dbReference type="InterPro" id="IPR000727">
    <property type="entry name" value="T_SNARE_dom"/>
</dbReference>
<dbReference type="SUPFAM" id="SSF58104">
    <property type="entry name" value="Methyl-accepting chemotaxis protein (MCP) signaling domain"/>
    <property type="match status" value="1"/>
</dbReference>
<dbReference type="PANTHER" id="PTHR32089">
    <property type="entry name" value="METHYL-ACCEPTING CHEMOTAXIS PROTEIN MCPB"/>
    <property type="match status" value="1"/>
</dbReference>
<evidence type="ECO:0000256" key="2">
    <source>
        <dbReference type="ARBA" id="ARBA00022519"/>
    </source>
</evidence>
<dbReference type="PROSITE" id="PS50192">
    <property type="entry name" value="T_SNARE"/>
    <property type="match status" value="1"/>
</dbReference>
<dbReference type="GO" id="GO:0006935">
    <property type="term" value="P:chemotaxis"/>
    <property type="evidence" value="ECO:0007669"/>
    <property type="project" value="InterPro"/>
</dbReference>
<evidence type="ECO:0000259" key="5">
    <source>
        <dbReference type="PROSITE" id="PS50111"/>
    </source>
</evidence>
<evidence type="ECO:0000256" key="4">
    <source>
        <dbReference type="ARBA" id="ARBA00029447"/>
    </source>
</evidence>
<evidence type="ECO:0000259" key="6">
    <source>
        <dbReference type="PROSITE" id="PS50192"/>
    </source>
</evidence>
<dbReference type="GO" id="GO:0007165">
    <property type="term" value="P:signal transduction"/>
    <property type="evidence" value="ECO:0007669"/>
    <property type="project" value="UniProtKB-KW"/>
</dbReference>
<comment type="subcellular location">
    <subcellularLocation>
        <location evidence="1">Cell inner membrane</location>
        <topology evidence="1">Multi-pass membrane protein</topology>
    </subcellularLocation>
</comment>
<dbReference type="Pfam" id="PF00015">
    <property type="entry name" value="MCPsignal"/>
    <property type="match status" value="1"/>
</dbReference>
<keyword evidence="2" id="KW-0997">Cell inner membrane</keyword>
<evidence type="ECO:0000256" key="1">
    <source>
        <dbReference type="ARBA" id="ARBA00004429"/>
    </source>
</evidence>
<accession>A0A3B0T8I2</accession>
<keyword evidence="2" id="KW-1003">Cell membrane</keyword>
<comment type="similarity">
    <text evidence="4">Belongs to the methyl-accepting chemotaxis (MCP) protein family.</text>
</comment>
<keyword evidence="2" id="KW-0472">Membrane</keyword>
<proteinExistence type="inferred from homology"/>
<dbReference type="InterPro" id="IPR004089">
    <property type="entry name" value="MCPsignal_dom"/>
</dbReference>
<dbReference type="AlphaFoldDB" id="A0A3B0T8I2"/>
<dbReference type="SMART" id="SM00283">
    <property type="entry name" value="MA"/>
    <property type="match status" value="1"/>
</dbReference>